<dbReference type="RefSeq" id="WP_188896577.1">
    <property type="nucleotide sequence ID" value="NZ_BMMZ01000009.1"/>
</dbReference>
<dbReference type="GO" id="GO:0046872">
    <property type="term" value="F:metal ion binding"/>
    <property type="evidence" value="ECO:0007669"/>
    <property type="project" value="UniProtKB-KW"/>
</dbReference>
<evidence type="ECO:0000256" key="1">
    <source>
        <dbReference type="ARBA" id="ARBA00007749"/>
    </source>
</evidence>
<keyword evidence="7" id="KW-1185">Reference proteome</keyword>
<dbReference type="Proteomes" id="UP000613840">
    <property type="component" value="Unassembled WGS sequence"/>
</dbReference>
<comment type="similarity">
    <text evidence="1">Belongs to the metallo-beta-lactamase superfamily.</text>
</comment>
<comment type="caution">
    <text evidence="6">The sequence shown here is derived from an EMBL/GenBank/DDBJ whole genome shotgun (WGS) entry which is preliminary data.</text>
</comment>
<dbReference type="EMBL" id="BMMZ01000009">
    <property type="protein sequence ID" value="GGL72931.1"/>
    <property type="molecule type" value="Genomic_DNA"/>
</dbReference>
<dbReference type="InterPro" id="IPR036866">
    <property type="entry name" value="RibonucZ/Hydroxyglut_hydro"/>
</dbReference>
<dbReference type="Gene3D" id="3.60.15.10">
    <property type="entry name" value="Ribonuclease Z/Hydroxyacylglutathione hydrolase-like"/>
    <property type="match status" value="1"/>
</dbReference>
<dbReference type="GO" id="GO:0016787">
    <property type="term" value="F:hydrolase activity"/>
    <property type="evidence" value="ECO:0007669"/>
    <property type="project" value="UniProtKB-KW"/>
</dbReference>
<dbReference type="CDD" id="cd07720">
    <property type="entry name" value="OPHC2-like_MBL-fold"/>
    <property type="match status" value="1"/>
</dbReference>
<dbReference type="PANTHER" id="PTHR42978">
    <property type="entry name" value="QUORUM-QUENCHING LACTONASE YTNP-RELATED-RELATED"/>
    <property type="match status" value="1"/>
</dbReference>
<reference evidence="6" key="2">
    <citation type="submission" date="2020-09" db="EMBL/GenBank/DDBJ databases">
        <authorList>
            <person name="Sun Q."/>
            <person name="Zhou Y."/>
        </authorList>
    </citation>
    <scope>NUCLEOTIDE SEQUENCE</scope>
    <source>
        <strain evidence="6">CGMCC 4.7306</strain>
    </source>
</reference>
<keyword evidence="2" id="KW-0479">Metal-binding</keyword>
<accession>A0A917SCQ7</accession>
<dbReference type="InterPro" id="IPR001279">
    <property type="entry name" value="Metallo-B-lactamas"/>
</dbReference>
<gene>
    <name evidence="6" type="ORF">GCM10011575_34040</name>
</gene>
<evidence type="ECO:0000256" key="3">
    <source>
        <dbReference type="ARBA" id="ARBA00022801"/>
    </source>
</evidence>
<protein>
    <submittedName>
        <fullName evidence="6">MBL fold metallo-hydrolase</fullName>
    </submittedName>
</protein>
<evidence type="ECO:0000259" key="5">
    <source>
        <dbReference type="SMART" id="SM00849"/>
    </source>
</evidence>
<evidence type="ECO:0000256" key="4">
    <source>
        <dbReference type="ARBA" id="ARBA00022833"/>
    </source>
</evidence>
<sequence length="298" mass="31619">MTPLTGSMTQAPGFSRTRLGNAVITTVYDGALPILATSMHDEDPERIRELLADECLPPDGEALTAVNTFLFESGGRLVLVDAGVGTAFGPGTGHLMANLEAAGVHPADVDDILITHLHADHVYGVLAPGGTPAFPRAIVRAATLEADFWLDPQACPEINVGPPQTHQRAVEALAPYRASGRFQTFAYGEQPVPGITAVDLHGHTPGHAGYLLDAGATGVLFWGDMVHNYAVQLPAPHVVVSMDNDRSTAHRTRARALDEIHRNGWVAGGTHLPFPGLGRVQVGHAGGFRWVPAPYRPV</sequence>
<dbReference type="PANTHER" id="PTHR42978:SF6">
    <property type="entry name" value="QUORUM-QUENCHING LACTONASE YTNP-RELATED"/>
    <property type="match status" value="1"/>
</dbReference>
<evidence type="ECO:0000256" key="2">
    <source>
        <dbReference type="ARBA" id="ARBA00022723"/>
    </source>
</evidence>
<name>A0A917SCQ7_9ACTN</name>
<feature type="domain" description="Metallo-beta-lactamase" evidence="5">
    <location>
        <begin position="65"/>
        <end position="271"/>
    </location>
</feature>
<keyword evidence="3" id="KW-0378">Hydrolase</keyword>
<organism evidence="6 7">
    <name type="scientific">Microlunatus endophyticus</name>
    <dbReference type="NCBI Taxonomy" id="1716077"/>
    <lineage>
        <taxon>Bacteria</taxon>
        <taxon>Bacillati</taxon>
        <taxon>Actinomycetota</taxon>
        <taxon>Actinomycetes</taxon>
        <taxon>Propionibacteriales</taxon>
        <taxon>Propionibacteriaceae</taxon>
        <taxon>Microlunatus</taxon>
    </lineage>
</organism>
<dbReference type="SUPFAM" id="SSF56281">
    <property type="entry name" value="Metallo-hydrolase/oxidoreductase"/>
    <property type="match status" value="1"/>
</dbReference>
<reference evidence="6" key="1">
    <citation type="journal article" date="2014" name="Int. J. Syst. Evol. Microbiol.">
        <title>Complete genome sequence of Corynebacterium casei LMG S-19264T (=DSM 44701T), isolated from a smear-ripened cheese.</title>
        <authorList>
            <consortium name="US DOE Joint Genome Institute (JGI-PGF)"/>
            <person name="Walter F."/>
            <person name="Albersmeier A."/>
            <person name="Kalinowski J."/>
            <person name="Ruckert C."/>
        </authorList>
    </citation>
    <scope>NUCLEOTIDE SEQUENCE</scope>
    <source>
        <strain evidence="6">CGMCC 4.7306</strain>
    </source>
</reference>
<dbReference type="Pfam" id="PF00753">
    <property type="entry name" value="Lactamase_B"/>
    <property type="match status" value="1"/>
</dbReference>
<dbReference type="InterPro" id="IPR051013">
    <property type="entry name" value="MBL_superfamily_lactonases"/>
</dbReference>
<evidence type="ECO:0000313" key="6">
    <source>
        <dbReference type="EMBL" id="GGL72931.1"/>
    </source>
</evidence>
<keyword evidence="4" id="KW-0862">Zinc</keyword>
<dbReference type="SMART" id="SM00849">
    <property type="entry name" value="Lactamase_B"/>
    <property type="match status" value="1"/>
</dbReference>
<proteinExistence type="inferred from homology"/>
<evidence type="ECO:0000313" key="7">
    <source>
        <dbReference type="Proteomes" id="UP000613840"/>
    </source>
</evidence>
<dbReference type="AlphaFoldDB" id="A0A917SCQ7"/>